<dbReference type="PANTHER" id="PTHR10030:SF37">
    <property type="entry name" value="ALPHA-L-FUCOSIDASE-RELATED"/>
    <property type="match status" value="1"/>
</dbReference>
<dbReference type="InterPro" id="IPR057739">
    <property type="entry name" value="Glyco_hydro_29_N"/>
</dbReference>
<dbReference type="GO" id="GO:0005764">
    <property type="term" value="C:lysosome"/>
    <property type="evidence" value="ECO:0007669"/>
    <property type="project" value="TreeGrafter"/>
</dbReference>
<organism evidence="7 8">
    <name type="scientific">Indibacter alkaliphilus (strain CCUG 57479 / KCTC 22604 / LW1)</name>
    <dbReference type="NCBI Taxonomy" id="1189612"/>
    <lineage>
        <taxon>Bacteria</taxon>
        <taxon>Pseudomonadati</taxon>
        <taxon>Bacteroidota</taxon>
        <taxon>Cytophagia</taxon>
        <taxon>Cytophagales</taxon>
        <taxon>Cyclobacteriaceae</taxon>
    </lineage>
</organism>
<evidence type="ECO:0000256" key="4">
    <source>
        <dbReference type="ARBA" id="ARBA00022801"/>
    </source>
</evidence>
<protein>
    <recommendedName>
        <fullName evidence="2">alpha-L-fucosidase</fullName>
        <ecNumber evidence="2">3.2.1.51</ecNumber>
    </recommendedName>
</protein>
<feature type="domain" description="F5/8 type C" evidence="6">
    <location>
        <begin position="598"/>
        <end position="743"/>
    </location>
</feature>
<evidence type="ECO:0000313" key="7">
    <source>
        <dbReference type="EMBL" id="EOZ96050.1"/>
    </source>
</evidence>
<dbReference type="Gene3D" id="2.60.120.260">
    <property type="entry name" value="Galactose-binding domain-like"/>
    <property type="match status" value="2"/>
</dbReference>
<dbReference type="InterPro" id="IPR059177">
    <property type="entry name" value="GH29D-like_dom"/>
</dbReference>
<dbReference type="Proteomes" id="UP000006073">
    <property type="component" value="Unassembled WGS sequence"/>
</dbReference>
<evidence type="ECO:0000256" key="3">
    <source>
        <dbReference type="ARBA" id="ARBA00022729"/>
    </source>
</evidence>
<evidence type="ECO:0000259" key="6">
    <source>
        <dbReference type="PROSITE" id="PS50022"/>
    </source>
</evidence>
<name>S2DG71_INDAL</name>
<comment type="similarity">
    <text evidence="1">Belongs to the glycosyl hydrolase 29 family.</text>
</comment>
<dbReference type="SUPFAM" id="SSF51445">
    <property type="entry name" value="(Trans)glycosidases"/>
    <property type="match status" value="1"/>
</dbReference>
<dbReference type="eggNOG" id="COG3669">
    <property type="taxonomic scope" value="Bacteria"/>
</dbReference>
<dbReference type="EC" id="3.2.1.51" evidence="2"/>
<gene>
    <name evidence="7" type="ORF">A33Q_2643</name>
</gene>
<keyword evidence="4 7" id="KW-0378">Hydrolase</keyword>
<dbReference type="InterPro" id="IPR000421">
    <property type="entry name" value="FA58C"/>
</dbReference>
<reference evidence="7 8" key="1">
    <citation type="journal article" date="2013" name="Genome Announc.">
        <title>Draft Genome Sequence of Indibacter alkaliphilus Strain LW1T, Isolated from Lonar Lake, a Haloalkaline Lake in the Buldana District of Maharashtra, India.</title>
        <authorList>
            <person name="Singh A."/>
            <person name="Kumar Jangir P."/>
            <person name="Sharma R."/>
            <person name="Singh A."/>
            <person name="Kumar Pinnaka A."/>
            <person name="Shivaji S."/>
        </authorList>
    </citation>
    <scope>NUCLEOTIDE SEQUENCE [LARGE SCALE GENOMIC DNA]</scope>
    <source>
        <strain evidence="8">CCUG 57479 / KCTC 22604 / LW1</strain>
    </source>
</reference>
<evidence type="ECO:0000313" key="8">
    <source>
        <dbReference type="Proteomes" id="UP000006073"/>
    </source>
</evidence>
<keyword evidence="3" id="KW-0732">Signal</keyword>
<comment type="caution">
    <text evidence="7">The sequence shown here is derived from an EMBL/GenBank/DDBJ whole genome shotgun (WGS) entry which is preliminary data.</text>
</comment>
<dbReference type="AlphaFoldDB" id="S2DG71"/>
<sequence>MSVRVLVFYTLALRKWKNVIKDFDIHFLLSLKNYAPLLPFCTICVFCQKENLYTHIKSLPMKKYLLPIFLLLACQAKESSAPEPVLPIPSERQLAWHELEYYGFVHFNMNTFSDMEWGMGDEKPSQFDPSELDTRQWARIVKDAGMKGIIITAKHHDGFCLWPSAYTEHSVKNSPWRNGDGDLIQELREACDEFGLQMGIYYSPWDRNHADYGKPEYITYMRNQLTELLSNYGDIFEVWFDGANGGDGYYGGANETRRVDKKTYYDWENTFELVRELQPNAVIFGDAGPDVRWVGNENGYAYETTWSNLLRDSVYAGMPEYADMYASGQENGTHWVPAEADVSIRPGWYYHEYEDHKVKTLAQLLDIYYKSIGRNASLLINFPVDRRGLIHEKDEEQILKLAEKIKEDFRENLVLKAKVKASNERGSDFSAKKMIDENPETYWTSEDGKIQSQLTFEFDQATWINRFMIREYFPLGQRVRKFSLEGDAGDGWKLIAEGTTIGAKRILRFDDVEVKRVRFNILDAKAEPLIMEVGIFDAPKLVTEPVIKRKKSGEITLEVPEEGVDIFYTIDDTTPDGTSLRYEEALVLDAPLILQVLAMDQSSERKSEVLRFQIEISKAEWLVLHENQDAEKAIDENPDTFWQSDNDELIVDLGEELTLEGFTYLPPQNRYMRGIISRYSLTVSQDGKNWKEVSSGEFSNIKNNPVEQRVSFSPSKAKYIRLKAIQTVDREPAAFAELGVISK</sequence>
<dbReference type="Pfam" id="PF13290">
    <property type="entry name" value="CHB_HEX_C_1"/>
    <property type="match status" value="1"/>
</dbReference>
<dbReference type="GO" id="GO:0004560">
    <property type="term" value="F:alpha-L-fucosidase activity"/>
    <property type="evidence" value="ECO:0007669"/>
    <property type="project" value="UniProtKB-EC"/>
</dbReference>
<accession>S2DG71</accession>
<evidence type="ECO:0000256" key="2">
    <source>
        <dbReference type="ARBA" id="ARBA00012662"/>
    </source>
</evidence>
<proteinExistence type="inferred from homology"/>
<keyword evidence="8" id="KW-1185">Reference proteome</keyword>
<keyword evidence="5 7" id="KW-0326">Glycosidase</keyword>
<dbReference type="GO" id="GO:0006004">
    <property type="term" value="P:fucose metabolic process"/>
    <property type="evidence" value="ECO:0007669"/>
    <property type="project" value="TreeGrafter"/>
</dbReference>
<dbReference type="STRING" id="1189612.A33Q_2643"/>
<dbReference type="Pfam" id="PF01120">
    <property type="entry name" value="Alpha_L_fucos"/>
    <property type="match status" value="1"/>
</dbReference>
<dbReference type="InterPro" id="IPR008979">
    <property type="entry name" value="Galactose-bd-like_sf"/>
</dbReference>
<dbReference type="PANTHER" id="PTHR10030">
    <property type="entry name" value="ALPHA-L-FUCOSIDASE"/>
    <property type="match status" value="1"/>
</dbReference>
<dbReference type="FunFam" id="3.20.20.80:FF:000052">
    <property type="entry name" value="Putative alpha-L-fucosidase 1"/>
    <property type="match status" value="1"/>
</dbReference>
<dbReference type="PROSITE" id="PS50022">
    <property type="entry name" value="FA58C_3"/>
    <property type="match status" value="1"/>
</dbReference>
<dbReference type="EMBL" id="ALWO02000036">
    <property type="protein sequence ID" value="EOZ96050.1"/>
    <property type="molecule type" value="Genomic_DNA"/>
</dbReference>
<dbReference type="SUPFAM" id="SSF49785">
    <property type="entry name" value="Galactose-binding domain-like"/>
    <property type="match status" value="2"/>
</dbReference>
<dbReference type="SMART" id="SM00812">
    <property type="entry name" value="Alpha_L_fucos"/>
    <property type="match status" value="1"/>
</dbReference>
<dbReference type="InterPro" id="IPR000933">
    <property type="entry name" value="Glyco_hydro_29"/>
</dbReference>
<evidence type="ECO:0000256" key="1">
    <source>
        <dbReference type="ARBA" id="ARBA00007951"/>
    </source>
</evidence>
<dbReference type="GO" id="GO:0016139">
    <property type="term" value="P:glycoside catabolic process"/>
    <property type="evidence" value="ECO:0007669"/>
    <property type="project" value="TreeGrafter"/>
</dbReference>
<evidence type="ECO:0000256" key="5">
    <source>
        <dbReference type="ARBA" id="ARBA00023295"/>
    </source>
</evidence>
<dbReference type="Gene3D" id="3.20.20.80">
    <property type="entry name" value="Glycosidases"/>
    <property type="match status" value="1"/>
</dbReference>
<dbReference type="InterPro" id="IPR017853">
    <property type="entry name" value="GH"/>
</dbReference>
<dbReference type="Pfam" id="PF00754">
    <property type="entry name" value="F5_F8_type_C"/>
    <property type="match status" value="2"/>
</dbReference>